<protein>
    <submittedName>
        <fullName evidence="4">NADAR family protein</fullName>
    </submittedName>
</protein>
<accession>A0A4Z0PIN5</accession>
<dbReference type="Gene3D" id="1.10.357.40">
    <property type="entry name" value="YbiA-like"/>
    <property type="match status" value="1"/>
</dbReference>
<dbReference type="AlphaFoldDB" id="A0A4Z0PIN5"/>
<dbReference type="SUPFAM" id="SSF143990">
    <property type="entry name" value="YbiA-like"/>
    <property type="match status" value="1"/>
</dbReference>
<dbReference type="NCBIfam" id="TIGR02464">
    <property type="entry name" value="ribofla_fusion"/>
    <property type="match status" value="1"/>
</dbReference>
<dbReference type="OrthoDB" id="67297at2"/>
<comment type="catalytic activity">
    <reaction evidence="1">
        <text>5-amino-6-(5-phospho-D-ribosylamino)uracil + H2O = 5,6-diaminouracil + D-ribose 5-phosphate</text>
        <dbReference type="Rhea" id="RHEA:55020"/>
        <dbReference type="ChEBI" id="CHEBI:15377"/>
        <dbReference type="ChEBI" id="CHEBI:46252"/>
        <dbReference type="ChEBI" id="CHEBI:58453"/>
        <dbReference type="ChEBI" id="CHEBI:78346"/>
    </reaction>
</comment>
<proteinExistence type="predicted"/>
<evidence type="ECO:0000313" key="4">
    <source>
        <dbReference type="EMBL" id="TGE15059.1"/>
    </source>
</evidence>
<evidence type="ECO:0000256" key="1">
    <source>
        <dbReference type="ARBA" id="ARBA00000022"/>
    </source>
</evidence>
<dbReference type="RefSeq" id="WP_135498354.1">
    <property type="nucleotide sequence ID" value="NZ_SRLD01000026.1"/>
</dbReference>
<organism evidence="4 5">
    <name type="scientific">Hymenobacter elongatus</name>
    <dbReference type="NCBI Taxonomy" id="877208"/>
    <lineage>
        <taxon>Bacteria</taxon>
        <taxon>Pseudomonadati</taxon>
        <taxon>Bacteroidota</taxon>
        <taxon>Cytophagia</taxon>
        <taxon>Cytophagales</taxon>
        <taxon>Hymenobacteraceae</taxon>
        <taxon>Hymenobacter</taxon>
    </lineage>
</organism>
<dbReference type="EMBL" id="SRLD01000026">
    <property type="protein sequence ID" value="TGE15059.1"/>
    <property type="molecule type" value="Genomic_DNA"/>
</dbReference>
<keyword evidence="5" id="KW-1185">Reference proteome</keyword>
<dbReference type="Pfam" id="PF08719">
    <property type="entry name" value="NADAR"/>
    <property type="match status" value="1"/>
</dbReference>
<dbReference type="InterPro" id="IPR012816">
    <property type="entry name" value="NADAR"/>
</dbReference>
<dbReference type="CDD" id="cd15457">
    <property type="entry name" value="NADAR"/>
    <property type="match status" value="1"/>
</dbReference>
<gene>
    <name evidence="4" type="ORF">E5J99_13555</name>
</gene>
<evidence type="ECO:0000256" key="2">
    <source>
        <dbReference type="ARBA" id="ARBA00000751"/>
    </source>
</evidence>
<dbReference type="Proteomes" id="UP000297739">
    <property type="component" value="Unassembled WGS sequence"/>
</dbReference>
<evidence type="ECO:0000313" key="5">
    <source>
        <dbReference type="Proteomes" id="UP000297739"/>
    </source>
</evidence>
<sequence length="189" mass="20697">MTNPAFIPPIRTLDALGAALKAGQAFKYLYFWGHTGSAGSVGKECFSQWYPAAFSVDGHPYATAEHYMMAEKARLFGDEATRAAIIAAPHPDVAKRLGRQIQRFDETTWLAARFAIVVRGNVAKFSQHPALREFLLTTGSRVLVEASPVDAIWGIGLAQDHSDAANPDTWRGLNLLGFALMEVRAQLHT</sequence>
<feature type="domain" description="NADAR" evidence="3">
    <location>
        <begin position="30"/>
        <end position="188"/>
    </location>
</feature>
<name>A0A4Z0PIN5_9BACT</name>
<comment type="caution">
    <text evidence="4">The sequence shown here is derived from an EMBL/GenBank/DDBJ whole genome shotgun (WGS) entry which is preliminary data.</text>
</comment>
<comment type="catalytic activity">
    <reaction evidence="2">
        <text>2,5-diamino-6-hydroxy-4-(5-phosphoribosylamino)-pyrimidine + H2O = 2,5,6-triamino-4-hydroxypyrimidine + D-ribose 5-phosphate</text>
        <dbReference type="Rhea" id="RHEA:23436"/>
        <dbReference type="ChEBI" id="CHEBI:15377"/>
        <dbReference type="ChEBI" id="CHEBI:58614"/>
        <dbReference type="ChEBI" id="CHEBI:78346"/>
        <dbReference type="ChEBI" id="CHEBI:137796"/>
    </reaction>
</comment>
<evidence type="ECO:0000259" key="3">
    <source>
        <dbReference type="Pfam" id="PF08719"/>
    </source>
</evidence>
<dbReference type="InterPro" id="IPR037238">
    <property type="entry name" value="YbiA-like_sf"/>
</dbReference>
<reference evidence="4 5" key="1">
    <citation type="submission" date="2019-04" db="EMBL/GenBank/DDBJ databases">
        <authorList>
            <person name="Feng G."/>
            <person name="Zhang J."/>
            <person name="Zhu H."/>
        </authorList>
    </citation>
    <scope>NUCLEOTIDE SEQUENCE [LARGE SCALE GENOMIC DNA]</scope>
    <source>
        <strain evidence="4 5">JCM 17223</strain>
    </source>
</reference>